<dbReference type="KEGG" id="npz:ACX27_07825"/>
<proteinExistence type="predicted"/>
<reference evidence="2" key="1">
    <citation type="submission" date="2015-07" db="EMBL/GenBank/DDBJ databases">
        <title>Genome Of Nitrogen-Fixing Cyanobacterium Nostoc piscinale CENA21 From Solimoes/Amazon River Floodplain Sediments And Comparative Genomics To Uncover Biosynthetic Natural Products Potential.</title>
        <authorList>
            <person name="Leao T.F."/>
            <person name="Leao P.N."/>
            <person name="Guimaraes P.I."/>
            <person name="de Melo A.G.C."/>
            <person name="Ramos R.T.J."/>
            <person name="Silva A."/>
            <person name="Fiore M.F."/>
            <person name="Schneider M.P.C."/>
        </authorList>
    </citation>
    <scope>NUCLEOTIDE SEQUENCE [LARGE SCALE GENOMIC DNA]</scope>
    <source>
        <strain evidence="2">CENA21</strain>
    </source>
</reference>
<dbReference type="Gene3D" id="3.30.70.1790">
    <property type="entry name" value="RepB DNA-primase, N-terminal domain"/>
    <property type="match status" value="1"/>
</dbReference>
<reference evidence="1 2" key="2">
    <citation type="journal article" date="2016" name="Genome Announc.">
        <title>Draft Genome Sequence of the N2-Fixing Cyanobacterium Nostoc piscinale CENA21, Isolated from the Brazilian Amazon Floodplain.</title>
        <authorList>
            <person name="Leao T."/>
            <person name="Guimaraes P.I."/>
            <person name="de Melo A.G."/>
            <person name="Ramos R.T."/>
            <person name="Leao P.N."/>
            <person name="Silva A."/>
            <person name="Fiore M.F."/>
            <person name="Schneider M.P."/>
        </authorList>
    </citation>
    <scope>NUCLEOTIDE SEQUENCE [LARGE SCALE GENOMIC DNA]</scope>
    <source>
        <strain evidence="1 2">CENA21</strain>
    </source>
</reference>
<evidence type="ECO:0000313" key="1">
    <source>
        <dbReference type="EMBL" id="ALF52787.1"/>
    </source>
</evidence>
<keyword evidence="2" id="KW-1185">Reference proteome</keyword>
<name>A0A0M3V4Z0_9NOSO</name>
<organism evidence="1 2">
    <name type="scientific">Nostoc piscinale CENA21</name>
    <dbReference type="NCBI Taxonomy" id="224013"/>
    <lineage>
        <taxon>Bacteria</taxon>
        <taxon>Bacillati</taxon>
        <taxon>Cyanobacteriota</taxon>
        <taxon>Cyanophyceae</taxon>
        <taxon>Nostocales</taxon>
        <taxon>Nostocaceae</taxon>
        <taxon>Nostoc</taxon>
    </lineage>
</organism>
<sequence length="190" mass="21283">MINFFVGTVEPGGRISLWETRGTGKNRYRATFYPDGFGILSQLADQEDGGVFYIPGKPSEYPLKEYCLASNDIGAEMDDGAEIEQRGRIDKFIRLSGIKPTFTVTSGGKSLHPHLVLTDKVEIKLRTYFSRMFAIALLGDPAVCNPHQPMRAPGFFRKEKGKLQVLDSYSGVKYSASELTQAFEKFFYSE</sequence>
<dbReference type="PATRIC" id="fig|224013.5.peg.1899"/>
<dbReference type="STRING" id="224013.ACX27_07825"/>
<dbReference type="EMBL" id="CP012036">
    <property type="protein sequence ID" value="ALF52787.1"/>
    <property type="molecule type" value="Genomic_DNA"/>
</dbReference>
<gene>
    <name evidence="1" type="ORF">ACX27_07825</name>
</gene>
<accession>A0A0M3V4Z0</accession>
<evidence type="ECO:0000313" key="2">
    <source>
        <dbReference type="Proteomes" id="UP000062645"/>
    </source>
</evidence>
<dbReference type="Proteomes" id="UP000062645">
    <property type="component" value="Chromosome"/>
</dbReference>
<protein>
    <submittedName>
        <fullName evidence="1">Uncharacterized protein</fullName>
    </submittedName>
</protein>
<dbReference type="AlphaFoldDB" id="A0A0M3V4Z0"/>